<dbReference type="Proteomes" id="UP000199075">
    <property type="component" value="Unassembled WGS sequence"/>
</dbReference>
<keyword evidence="2" id="KW-0472">Membrane</keyword>
<dbReference type="Pfam" id="PF02470">
    <property type="entry name" value="MlaD"/>
    <property type="match status" value="1"/>
</dbReference>
<protein>
    <submittedName>
        <fullName evidence="4">Phospholipid/cholesterol/gamma-HCH transport system substrate-binding protein</fullName>
    </submittedName>
</protein>
<keyword evidence="2" id="KW-0812">Transmembrane</keyword>
<evidence type="ECO:0000313" key="5">
    <source>
        <dbReference type="Proteomes" id="UP000199075"/>
    </source>
</evidence>
<evidence type="ECO:0000313" key="4">
    <source>
        <dbReference type="EMBL" id="SDN72734.1"/>
    </source>
</evidence>
<dbReference type="PANTHER" id="PTHR36698">
    <property type="entry name" value="BLL5892 PROTEIN"/>
    <property type="match status" value="1"/>
</dbReference>
<feature type="transmembrane region" description="Helical" evidence="2">
    <location>
        <begin position="6"/>
        <end position="28"/>
    </location>
</feature>
<dbReference type="STRING" id="419597.SAMN04487957_101514"/>
<dbReference type="AlphaFoldDB" id="A0A1H0DRE4"/>
<dbReference type="PANTHER" id="PTHR36698:SF2">
    <property type="entry name" value="MCE_MLAD DOMAIN-CONTAINING PROTEIN"/>
    <property type="match status" value="1"/>
</dbReference>
<name>A0A1H0DRE4_9GAMM</name>
<evidence type="ECO:0000259" key="3">
    <source>
        <dbReference type="Pfam" id="PF02470"/>
    </source>
</evidence>
<feature type="compositionally biased region" description="Basic and acidic residues" evidence="1">
    <location>
        <begin position="119"/>
        <end position="130"/>
    </location>
</feature>
<dbReference type="InterPro" id="IPR003399">
    <property type="entry name" value="Mce/MlaD"/>
</dbReference>
<feature type="domain" description="Mce/MlaD" evidence="3">
    <location>
        <begin position="42"/>
        <end position="116"/>
    </location>
</feature>
<evidence type="ECO:0000256" key="2">
    <source>
        <dbReference type="SAM" id="Phobius"/>
    </source>
</evidence>
<dbReference type="RefSeq" id="WP_023005165.1">
    <property type="nucleotide sequence ID" value="NZ_FNIV01000001.1"/>
</dbReference>
<feature type="region of interest" description="Disordered" evidence="1">
    <location>
        <begin position="112"/>
        <end position="131"/>
    </location>
</feature>
<keyword evidence="5" id="KW-1185">Reference proteome</keyword>
<evidence type="ECO:0000256" key="1">
    <source>
        <dbReference type="SAM" id="MobiDB-lite"/>
    </source>
</evidence>
<dbReference type="EMBL" id="FNIV01000001">
    <property type="protein sequence ID" value="SDN72734.1"/>
    <property type="molecule type" value="Genomic_DNA"/>
</dbReference>
<reference evidence="5" key="1">
    <citation type="submission" date="2016-10" db="EMBL/GenBank/DDBJ databases">
        <authorList>
            <person name="Varghese N."/>
            <person name="Submissions S."/>
        </authorList>
    </citation>
    <scope>NUCLEOTIDE SEQUENCE [LARGE SCALE GENOMIC DNA]</scope>
    <source>
        <strain evidence="5">CGMCC 1.6444</strain>
    </source>
</reference>
<gene>
    <name evidence="4" type="ORF">SAMN04487957_101514</name>
</gene>
<keyword evidence="2" id="KW-1133">Transmembrane helix</keyword>
<dbReference type="OrthoDB" id="9806984at2"/>
<organism evidence="4 5">
    <name type="scientific">Halomonas shengliensis</name>
    <dbReference type="NCBI Taxonomy" id="419597"/>
    <lineage>
        <taxon>Bacteria</taxon>
        <taxon>Pseudomonadati</taxon>
        <taxon>Pseudomonadota</taxon>
        <taxon>Gammaproteobacteria</taxon>
        <taxon>Oceanospirillales</taxon>
        <taxon>Halomonadaceae</taxon>
        <taxon>Halomonas</taxon>
    </lineage>
</organism>
<proteinExistence type="predicted"/>
<accession>A0A1H0DRE4</accession>
<sequence>MEPRAHHVLIGLFTVLALGGALLFALWLGKSSVDRDYAWYEVGFNRAVSGLAEGNAVNYSGIEVGNVVELRLDPQDPRQVRALIRVYGDIPIKADTRASLALANITGSMNIQLSGGTPESERLEGDRDDPPLIQADPSPLSSLLSNSEQLMIRFNRLLDGASELLSDDNVAHLSRSLANLEQATARLSGDELDLAALGERVEATLIQAEATLATYARLGERADRLLDAEGQRTLSRAERAMASLEEGAGRLARLTADHEQDIAQGLQGIGELDPAMRELHAALRALNRLVRRLEESPADALLGRDPLPQYDP</sequence>